<evidence type="ECO:0000256" key="5">
    <source>
        <dbReference type="SAM" id="MobiDB-lite"/>
    </source>
</evidence>
<dbReference type="SUPFAM" id="SSF47095">
    <property type="entry name" value="HMG-box"/>
    <property type="match status" value="1"/>
</dbReference>
<evidence type="ECO:0000313" key="8">
    <source>
        <dbReference type="WBParaSite" id="MBELARI_LOCUS19250"/>
    </source>
</evidence>
<feature type="DNA-binding region" description="HMG box" evidence="4">
    <location>
        <begin position="25"/>
        <end position="91"/>
    </location>
</feature>
<proteinExistence type="inferred from homology"/>
<feature type="compositionally biased region" description="Basic and acidic residues" evidence="5">
    <location>
        <begin position="1"/>
        <end position="10"/>
    </location>
</feature>
<evidence type="ECO:0000256" key="4">
    <source>
        <dbReference type="PROSITE-ProRule" id="PRU00267"/>
    </source>
</evidence>
<reference evidence="8" key="1">
    <citation type="submission" date="2024-02" db="UniProtKB">
        <authorList>
            <consortium name="WormBaseParasite"/>
        </authorList>
    </citation>
    <scope>IDENTIFICATION</scope>
</reference>
<dbReference type="Pfam" id="PF00505">
    <property type="entry name" value="HMG_box"/>
    <property type="match status" value="1"/>
</dbReference>
<dbReference type="InterPro" id="IPR036910">
    <property type="entry name" value="HMG_box_dom_sf"/>
</dbReference>
<keyword evidence="3 4" id="KW-0539">Nucleus</keyword>
<name>A0AAF3EYF1_9BILA</name>
<protein>
    <recommendedName>
        <fullName evidence="6">HMG box domain-containing protein</fullName>
    </recommendedName>
</protein>
<dbReference type="Gene3D" id="1.10.30.10">
    <property type="entry name" value="High mobility group box domain"/>
    <property type="match status" value="1"/>
</dbReference>
<feature type="region of interest" description="Disordered" evidence="5">
    <location>
        <begin position="1"/>
        <end position="27"/>
    </location>
</feature>
<feature type="domain" description="HMG box" evidence="6">
    <location>
        <begin position="25"/>
        <end position="91"/>
    </location>
</feature>
<dbReference type="GO" id="GO:0003677">
    <property type="term" value="F:DNA binding"/>
    <property type="evidence" value="ECO:0007669"/>
    <property type="project" value="UniProtKB-UniRule"/>
</dbReference>
<evidence type="ECO:0000256" key="2">
    <source>
        <dbReference type="ARBA" id="ARBA00023125"/>
    </source>
</evidence>
<dbReference type="GO" id="GO:0005634">
    <property type="term" value="C:nucleus"/>
    <property type="evidence" value="ECO:0007669"/>
    <property type="project" value="UniProtKB-UniRule"/>
</dbReference>
<comment type="similarity">
    <text evidence="1">Belongs to the HMGB family.</text>
</comment>
<dbReference type="PROSITE" id="PS50118">
    <property type="entry name" value="HMG_BOX_2"/>
    <property type="match status" value="1"/>
</dbReference>
<keyword evidence="2 4" id="KW-0238">DNA-binding</keyword>
<dbReference type="FunFam" id="1.10.30.10:FF:000016">
    <property type="entry name" value="FACT complex subunit SSRP1"/>
    <property type="match status" value="1"/>
</dbReference>
<dbReference type="Proteomes" id="UP000887575">
    <property type="component" value="Unassembled WGS sequence"/>
</dbReference>
<evidence type="ECO:0000256" key="1">
    <source>
        <dbReference type="ARBA" id="ARBA00008774"/>
    </source>
</evidence>
<keyword evidence="7" id="KW-1185">Reference proteome</keyword>
<evidence type="ECO:0000256" key="3">
    <source>
        <dbReference type="ARBA" id="ARBA00023242"/>
    </source>
</evidence>
<dbReference type="WBParaSite" id="MBELARI_LOCUS19250">
    <property type="protein sequence ID" value="MBELARI_LOCUS19250"/>
    <property type="gene ID" value="MBELARI_LOCUS19250"/>
</dbReference>
<dbReference type="SMART" id="SM00398">
    <property type="entry name" value="HMG"/>
    <property type="match status" value="1"/>
</dbReference>
<dbReference type="PANTHER" id="PTHR48112">
    <property type="entry name" value="HIGH MOBILITY GROUP PROTEIN DSP1"/>
    <property type="match status" value="1"/>
</dbReference>
<dbReference type="InterPro" id="IPR050342">
    <property type="entry name" value="HMGB"/>
</dbReference>
<dbReference type="GO" id="GO:0006357">
    <property type="term" value="P:regulation of transcription by RNA polymerase II"/>
    <property type="evidence" value="ECO:0007669"/>
    <property type="project" value="TreeGrafter"/>
</dbReference>
<organism evidence="7 8">
    <name type="scientific">Mesorhabditis belari</name>
    <dbReference type="NCBI Taxonomy" id="2138241"/>
    <lineage>
        <taxon>Eukaryota</taxon>
        <taxon>Metazoa</taxon>
        <taxon>Ecdysozoa</taxon>
        <taxon>Nematoda</taxon>
        <taxon>Chromadorea</taxon>
        <taxon>Rhabditida</taxon>
        <taxon>Rhabditina</taxon>
        <taxon>Rhabditomorpha</taxon>
        <taxon>Rhabditoidea</taxon>
        <taxon>Rhabditidae</taxon>
        <taxon>Mesorhabditinae</taxon>
        <taxon>Mesorhabditis</taxon>
    </lineage>
</organism>
<dbReference type="PANTHER" id="PTHR48112:SF22">
    <property type="entry name" value="MITOCHONDRIAL TRANSCRIPTION FACTOR A, ISOFORM B"/>
    <property type="match status" value="1"/>
</dbReference>
<dbReference type="AlphaFoldDB" id="A0AAF3EYF1"/>
<evidence type="ECO:0000313" key="7">
    <source>
        <dbReference type="Proteomes" id="UP000887575"/>
    </source>
</evidence>
<evidence type="ECO:0000259" key="6">
    <source>
        <dbReference type="PROSITE" id="PS50118"/>
    </source>
</evidence>
<dbReference type="InterPro" id="IPR009071">
    <property type="entry name" value="HMG_box_dom"/>
</dbReference>
<sequence length="93" mass="10818">MPRRPRKDDGEPATIKKVKKDPNMPKRGQSAFFHWLHENRQRIKKENPGVSVGQIGKIAGVDWGKITDKSKWEKLAAEDRKRYEKEMAAYKAK</sequence>
<accession>A0AAF3EYF1</accession>